<proteinExistence type="predicted"/>
<dbReference type="SUPFAM" id="SSF46894">
    <property type="entry name" value="C-terminal effector domain of the bipartite response regulators"/>
    <property type="match status" value="1"/>
</dbReference>
<sequence length="140" mass="14648">MSADESEPITIAIAVDDAALADRLAALLGGVAGLRLAAPDETADVAIVTPHGRDKRSLDEGSLDHDKTDGRAIDGFQLTARERDVLALMAEGCSNKEIARSLGISVHTAKFHVGSLLDKLDATGRTDAVAHAARRGIIEL</sequence>
<keyword evidence="2" id="KW-0238">DNA-binding</keyword>
<evidence type="ECO:0000313" key="6">
    <source>
        <dbReference type="Proteomes" id="UP001314635"/>
    </source>
</evidence>
<evidence type="ECO:0000256" key="3">
    <source>
        <dbReference type="ARBA" id="ARBA00023163"/>
    </source>
</evidence>
<dbReference type="EMBL" id="JAFCLK010000031">
    <property type="protein sequence ID" value="MBR1139571.1"/>
    <property type="molecule type" value="Genomic_DNA"/>
</dbReference>
<dbReference type="PANTHER" id="PTHR44688:SF25">
    <property type="entry name" value="HTH LUXR-TYPE DOMAIN-CONTAINING PROTEIN"/>
    <property type="match status" value="1"/>
</dbReference>
<keyword evidence="3" id="KW-0804">Transcription</keyword>
<evidence type="ECO:0000313" key="5">
    <source>
        <dbReference type="EMBL" id="MBR1139571.1"/>
    </source>
</evidence>
<evidence type="ECO:0000256" key="1">
    <source>
        <dbReference type="ARBA" id="ARBA00023015"/>
    </source>
</evidence>
<dbReference type="RefSeq" id="WP_172236771.1">
    <property type="nucleotide sequence ID" value="NZ_JABFDP010000011.1"/>
</dbReference>
<evidence type="ECO:0000259" key="4">
    <source>
        <dbReference type="PROSITE" id="PS50043"/>
    </source>
</evidence>
<comment type="caution">
    <text evidence="5">The sequence shown here is derived from an EMBL/GenBank/DDBJ whole genome shotgun (WGS) entry which is preliminary data.</text>
</comment>
<protein>
    <submittedName>
        <fullName evidence="5">Helix-turn-helix transcriptional regulator</fullName>
    </submittedName>
</protein>
<dbReference type="PANTHER" id="PTHR44688">
    <property type="entry name" value="DNA-BINDING TRANSCRIPTIONAL ACTIVATOR DEVR_DOSR"/>
    <property type="match status" value="1"/>
</dbReference>
<keyword evidence="6" id="KW-1185">Reference proteome</keyword>
<evidence type="ECO:0000256" key="2">
    <source>
        <dbReference type="ARBA" id="ARBA00023125"/>
    </source>
</evidence>
<accession>A0ABS5GEN8</accession>
<name>A0ABS5GEN8_9BRAD</name>
<dbReference type="Pfam" id="PF00196">
    <property type="entry name" value="GerE"/>
    <property type="match status" value="1"/>
</dbReference>
<dbReference type="CDD" id="cd06170">
    <property type="entry name" value="LuxR_C_like"/>
    <property type="match status" value="1"/>
</dbReference>
<dbReference type="InterPro" id="IPR000792">
    <property type="entry name" value="Tscrpt_reg_LuxR_C"/>
</dbReference>
<dbReference type="PROSITE" id="PS50043">
    <property type="entry name" value="HTH_LUXR_2"/>
    <property type="match status" value="1"/>
</dbReference>
<gene>
    <name evidence="5" type="ORF">JQ619_27820</name>
</gene>
<reference evidence="6" key="1">
    <citation type="journal article" date="2021" name="ISME J.">
        <title>Evolutionary origin and ecological implication of a unique nif island in free-living Bradyrhizobium lineages.</title>
        <authorList>
            <person name="Tao J."/>
        </authorList>
    </citation>
    <scope>NUCLEOTIDE SEQUENCE [LARGE SCALE GENOMIC DNA]</scope>
    <source>
        <strain evidence="6">SZCCT0094</strain>
    </source>
</reference>
<dbReference type="InterPro" id="IPR036388">
    <property type="entry name" value="WH-like_DNA-bd_sf"/>
</dbReference>
<dbReference type="Gene3D" id="1.10.10.10">
    <property type="entry name" value="Winged helix-like DNA-binding domain superfamily/Winged helix DNA-binding domain"/>
    <property type="match status" value="1"/>
</dbReference>
<feature type="domain" description="HTH luxR-type" evidence="4">
    <location>
        <begin position="71"/>
        <end position="136"/>
    </location>
</feature>
<dbReference type="Proteomes" id="UP001314635">
    <property type="component" value="Unassembled WGS sequence"/>
</dbReference>
<dbReference type="InterPro" id="IPR016032">
    <property type="entry name" value="Sig_transdc_resp-reg_C-effctor"/>
</dbReference>
<dbReference type="SMART" id="SM00421">
    <property type="entry name" value="HTH_LUXR"/>
    <property type="match status" value="1"/>
</dbReference>
<keyword evidence="1" id="KW-0805">Transcription regulation</keyword>
<dbReference type="PRINTS" id="PR00038">
    <property type="entry name" value="HTHLUXR"/>
</dbReference>
<organism evidence="5 6">
    <name type="scientific">Bradyrhizobium denitrificans</name>
    <dbReference type="NCBI Taxonomy" id="2734912"/>
    <lineage>
        <taxon>Bacteria</taxon>
        <taxon>Pseudomonadati</taxon>
        <taxon>Pseudomonadota</taxon>
        <taxon>Alphaproteobacteria</taxon>
        <taxon>Hyphomicrobiales</taxon>
        <taxon>Nitrobacteraceae</taxon>
        <taxon>Bradyrhizobium</taxon>
    </lineage>
</organism>